<name>A0A7W9JFB7_9ACTN</name>
<dbReference type="SUPFAM" id="SSF53335">
    <property type="entry name" value="S-adenosyl-L-methionine-dependent methyltransferases"/>
    <property type="match status" value="1"/>
</dbReference>
<protein>
    <submittedName>
        <fullName evidence="3">O-methyltransferase involved in polyketide biosynthesis</fullName>
    </submittedName>
</protein>
<reference evidence="3 4" key="1">
    <citation type="submission" date="2020-08" db="EMBL/GenBank/DDBJ databases">
        <title>Sequencing the genomes of 1000 actinobacteria strains.</title>
        <authorList>
            <person name="Klenk H.-P."/>
        </authorList>
    </citation>
    <scope>NUCLEOTIDE SEQUENCE [LARGE SCALE GENOMIC DNA]</scope>
    <source>
        <strain evidence="3 4">DSM 28967</strain>
    </source>
</reference>
<evidence type="ECO:0000313" key="3">
    <source>
        <dbReference type="EMBL" id="MBB5841071.1"/>
    </source>
</evidence>
<dbReference type="InterPro" id="IPR029063">
    <property type="entry name" value="SAM-dependent_MTases_sf"/>
</dbReference>
<dbReference type="PIRSF" id="PIRSF028177">
    <property type="entry name" value="Polyketide_synth_Omtfrase_TcmP"/>
    <property type="match status" value="1"/>
</dbReference>
<gene>
    <name evidence="3" type="ORF">HDA39_007805</name>
</gene>
<accession>A0A7W9JFB7</accession>
<organism evidence="3 4">
    <name type="scientific">Kribbella italica</name>
    <dbReference type="NCBI Taxonomy" id="1540520"/>
    <lineage>
        <taxon>Bacteria</taxon>
        <taxon>Bacillati</taxon>
        <taxon>Actinomycetota</taxon>
        <taxon>Actinomycetes</taxon>
        <taxon>Propionibacteriales</taxon>
        <taxon>Kribbellaceae</taxon>
        <taxon>Kribbella</taxon>
    </lineage>
</organism>
<dbReference type="InterPro" id="IPR016874">
    <property type="entry name" value="TcmP-like"/>
</dbReference>
<dbReference type="RefSeq" id="WP_184803876.1">
    <property type="nucleotide sequence ID" value="NZ_JACHMY010000001.1"/>
</dbReference>
<keyword evidence="2 3" id="KW-0808">Transferase</keyword>
<sequence length="266" mass="30036">MKIQLGAVQETLLIPLYGRAVETHKKRPLMRDPKAVEMVASIDYDFTKYDGGRSLGGSVLRGLIFDSWVTDFLRANPYGTVVEIGAGLNTRFERLDNGTCHWFELDLPDSMELRQRFFRPSDRRGMLAGSITDPAWIEAVRARPAPYFFVAEAVLFYLPRDDAQYAVALVHDHFPGSRLAFDTAGDAMVDSQAQHDALKHTRAEFAWACDDAIELEPWGLRLVDSRPLARPQPSVAARLPPAYRLLLRLLAFHPRAASYRMNLFSV</sequence>
<evidence type="ECO:0000256" key="1">
    <source>
        <dbReference type="ARBA" id="ARBA00022603"/>
    </source>
</evidence>
<evidence type="ECO:0000256" key="2">
    <source>
        <dbReference type="ARBA" id="ARBA00022679"/>
    </source>
</evidence>
<dbReference type="PANTHER" id="PTHR43619">
    <property type="entry name" value="S-ADENOSYL-L-METHIONINE-DEPENDENT METHYLTRANSFERASE YKTD-RELATED"/>
    <property type="match status" value="1"/>
</dbReference>
<dbReference type="InterPro" id="IPR007213">
    <property type="entry name" value="Ppm1/Ppm2/Tcmp"/>
</dbReference>
<comment type="caution">
    <text evidence="3">The sequence shown here is derived from an EMBL/GenBank/DDBJ whole genome shotgun (WGS) entry which is preliminary data.</text>
</comment>
<proteinExistence type="predicted"/>
<dbReference type="Gene3D" id="3.40.50.150">
    <property type="entry name" value="Vaccinia Virus protein VP39"/>
    <property type="match status" value="1"/>
</dbReference>
<keyword evidence="4" id="KW-1185">Reference proteome</keyword>
<evidence type="ECO:0000313" key="4">
    <source>
        <dbReference type="Proteomes" id="UP000549971"/>
    </source>
</evidence>
<dbReference type="AlphaFoldDB" id="A0A7W9JFB7"/>
<dbReference type="GO" id="GO:0008168">
    <property type="term" value="F:methyltransferase activity"/>
    <property type="evidence" value="ECO:0007669"/>
    <property type="project" value="UniProtKB-KW"/>
</dbReference>
<dbReference type="PANTHER" id="PTHR43619:SF2">
    <property type="entry name" value="S-ADENOSYL-L-METHIONINE-DEPENDENT METHYLTRANSFERASES SUPERFAMILY PROTEIN"/>
    <property type="match status" value="1"/>
</dbReference>
<dbReference type="EMBL" id="JACHMY010000001">
    <property type="protein sequence ID" value="MBB5841071.1"/>
    <property type="molecule type" value="Genomic_DNA"/>
</dbReference>
<keyword evidence="1 3" id="KW-0489">Methyltransferase</keyword>
<dbReference type="Pfam" id="PF04072">
    <property type="entry name" value="LCM"/>
    <property type="match status" value="1"/>
</dbReference>
<dbReference type="GO" id="GO:0032259">
    <property type="term" value="P:methylation"/>
    <property type="evidence" value="ECO:0007669"/>
    <property type="project" value="UniProtKB-KW"/>
</dbReference>
<dbReference type="Proteomes" id="UP000549971">
    <property type="component" value="Unassembled WGS sequence"/>
</dbReference>